<keyword evidence="1" id="KW-1133">Transmembrane helix</keyword>
<feature type="transmembrane region" description="Helical" evidence="1">
    <location>
        <begin position="104"/>
        <end position="124"/>
    </location>
</feature>
<dbReference type="Proteomes" id="UP000299102">
    <property type="component" value="Unassembled WGS sequence"/>
</dbReference>
<name>A0A4C1Y3S3_EUMVA</name>
<evidence type="ECO:0000313" key="3">
    <source>
        <dbReference type="Proteomes" id="UP000299102"/>
    </source>
</evidence>
<evidence type="ECO:0000313" key="2">
    <source>
        <dbReference type="EMBL" id="GBP69624.1"/>
    </source>
</evidence>
<dbReference type="AlphaFoldDB" id="A0A4C1Y3S3"/>
<accession>A0A4C1Y3S3</accession>
<keyword evidence="1" id="KW-0472">Membrane</keyword>
<keyword evidence="3" id="KW-1185">Reference proteome</keyword>
<feature type="transmembrane region" description="Helical" evidence="1">
    <location>
        <begin position="27"/>
        <end position="47"/>
    </location>
</feature>
<organism evidence="2 3">
    <name type="scientific">Eumeta variegata</name>
    <name type="common">Bagworm moth</name>
    <name type="synonym">Eumeta japonica</name>
    <dbReference type="NCBI Taxonomy" id="151549"/>
    <lineage>
        <taxon>Eukaryota</taxon>
        <taxon>Metazoa</taxon>
        <taxon>Ecdysozoa</taxon>
        <taxon>Arthropoda</taxon>
        <taxon>Hexapoda</taxon>
        <taxon>Insecta</taxon>
        <taxon>Pterygota</taxon>
        <taxon>Neoptera</taxon>
        <taxon>Endopterygota</taxon>
        <taxon>Lepidoptera</taxon>
        <taxon>Glossata</taxon>
        <taxon>Ditrysia</taxon>
        <taxon>Tineoidea</taxon>
        <taxon>Psychidae</taxon>
        <taxon>Oiketicinae</taxon>
        <taxon>Eumeta</taxon>
    </lineage>
</organism>
<reference evidence="2 3" key="1">
    <citation type="journal article" date="2019" name="Commun. Biol.">
        <title>The bagworm genome reveals a unique fibroin gene that provides high tensile strength.</title>
        <authorList>
            <person name="Kono N."/>
            <person name="Nakamura H."/>
            <person name="Ohtoshi R."/>
            <person name="Tomita M."/>
            <person name="Numata K."/>
            <person name="Arakawa K."/>
        </authorList>
    </citation>
    <scope>NUCLEOTIDE SEQUENCE [LARGE SCALE GENOMIC DNA]</scope>
</reference>
<protein>
    <submittedName>
        <fullName evidence="2">Uncharacterized protein</fullName>
    </submittedName>
</protein>
<proteinExistence type="predicted"/>
<comment type="caution">
    <text evidence="2">The sequence shown here is derived from an EMBL/GenBank/DDBJ whole genome shotgun (WGS) entry which is preliminary data.</text>
</comment>
<gene>
    <name evidence="2" type="ORF">EVAR_44668_1</name>
</gene>
<dbReference type="EMBL" id="BGZK01001047">
    <property type="protein sequence ID" value="GBP69624.1"/>
    <property type="molecule type" value="Genomic_DNA"/>
</dbReference>
<sequence>MTLSSVRRLRLHESKHIERQKSNIGDVGIPVADIIFFVIIVIMLSVAGRRVTKNMKAAHLTITKINLELVADNRPCKYVRSAMRLWSQQPHGLRVLGQLQLGTPLLPAVLAVSANYIIVVLQFANFV</sequence>
<keyword evidence="1" id="KW-0812">Transmembrane</keyword>
<evidence type="ECO:0000256" key="1">
    <source>
        <dbReference type="SAM" id="Phobius"/>
    </source>
</evidence>